<dbReference type="EMBL" id="SSNY01000001">
    <property type="protein sequence ID" value="THF60020.1"/>
    <property type="molecule type" value="Genomic_DNA"/>
</dbReference>
<dbReference type="Proteomes" id="UP000306441">
    <property type="component" value="Unassembled WGS sequence"/>
</dbReference>
<reference evidence="1 2" key="1">
    <citation type="submission" date="2019-04" db="EMBL/GenBank/DDBJ databases">
        <title>Mesorhizobium composti sp. nov., isolated from compost.</title>
        <authorList>
            <person name="Lin S.-Y."/>
            <person name="Hameed A."/>
            <person name="Hsieh Y.-T."/>
            <person name="Young C.-C."/>
        </authorList>
    </citation>
    <scope>NUCLEOTIDE SEQUENCE [LARGE SCALE GENOMIC DNA]</scope>
    <source>
        <strain evidence="1 2">CC-YTH430</strain>
    </source>
</reference>
<name>A0ABY2QEZ5_9HYPH</name>
<evidence type="ECO:0000313" key="1">
    <source>
        <dbReference type="EMBL" id="THF60020.1"/>
    </source>
</evidence>
<dbReference type="RefSeq" id="WP_136353797.1">
    <property type="nucleotide sequence ID" value="NZ_SSNY01000001.1"/>
</dbReference>
<accession>A0ABY2QEZ5</accession>
<comment type="caution">
    <text evidence="1">The sequence shown here is derived from an EMBL/GenBank/DDBJ whole genome shotgun (WGS) entry which is preliminary data.</text>
</comment>
<proteinExistence type="predicted"/>
<evidence type="ECO:0000313" key="2">
    <source>
        <dbReference type="Proteomes" id="UP000306441"/>
    </source>
</evidence>
<organism evidence="1 2">
    <name type="scientific">Ollibium composti</name>
    <dbReference type="NCBI Taxonomy" id="2675109"/>
    <lineage>
        <taxon>Bacteria</taxon>
        <taxon>Pseudomonadati</taxon>
        <taxon>Pseudomonadota</taxon>
        <taxon>Alphaproteobacteria</taxon>
        <taxon>Hyphomicrobiales</taxon>
        <taxon>Phyllobacteriaceae</taxon>
        <taxon>Ollibium</taxon>
    </lineage>
</organism>
<keyword evidence="2" id="KW-1185">Reference proteome</keyword>
<gene>
    <name evidence="1" type="ORF">E6C48_02935</name>
</gene>
<protein>
    <submittedName>
        <fullName evidence="1">Uncharacterized protein</fullName>
    </submittedName>
</protein>
<sequence length="63" mass="6694">MKGLLVRSIVRPLVERAGTALAVWLIARGVDGPVVHQITDALIAASLVAWDLLFSSANKREGA</sequence>